<name>A0A409YLZ9_9AGAR</name>
<dbReference type="PANTHER" id="PTHR11362">
    <property type="entry name" value="PHOSPHATIDYLETHANOLAMINE-BINDING PROTEIN"/>
    <property type="match status" value="1"/>
</dbReference>
<dbReference type="Pfam" id="PF01161">
    <property type="entry name" value="PBP"/>
    <property type="match status" value="1"/>
</dbReference>
<dbReference type="SUPFAM" id="SSF49777">
    <property type="entry name" value="PEBP-like"/>
    <property type="match status" value="1"/>
</dbReference>
<dbReference type="AlphaFoldDB" id="A0A409YLZ9"/>
<dbReference type="EMBL" id="NHTK01000995">
    <property type="protein sequence ID" value="PPR04058.1"/>
    <property type="molecule type" value="Genomic_DNA"/>
</dbReference>
<dbReference type="Gene3D" id="3.90.280.10">
    <property type="entry name" value="PEBP-like"/>
    <property type="match status" value="1"/>
</dbReference>
<keyword evidence="4" id="KW-1185">Reference proteome</keyword>
<dbReference type="OrthoDB" id="275748at2759"/>
<evidence type="ECO:0000256" key="1">
    <source>
        <dbReference type="SAM" id="MobiDB-lite"/>
    </source>
</evidence>
<dbReference type="InterPro" id="IPR036610">
    <property type="entry name" value="PEBP-like_sf"/>
</dbReference>
<keyword evidence="2" id="KW-0732">Signal</keyword>
<dbReference type="STRING" id="181874.A0A409YLZ9"/>
<dbReference type="InterPro" id="IPR008914">
    <property type="entry name" value="PEBP"/>
</dbReference>
<evidence type="ECO:0008006" key="5">
    <source>
        <dbReference type="Google" id="ProtNLM"/>
    </source>
</evidence>
<feature type="compositionally biased region" description="Polar residues" evidence="1">
    <location>
        <begin position="231"/>
        <end position="255"/>
    </location>
</feature>
<feature type="chain" id="PRO_5019062534" description="PEBP-like protein" evidence="2">
    <location>
        <begin position="20"/>
        <end position="284"/>
    </location>
</feature>
<organism evidence="3 4">
    <name type="scientific">Panaeolus cyanescens</name>
    <dbReference type="NCBI Taxonomy" id="181874"/>
    <lineage>
        <taxon>Eukaryota</taxon>
        <taxon>Fungi</taxon>
        <taxon>Dikarya</taxon>
        <taxon>Basidiomycota</taxon>
        <taxon>Agaricomycotina</taxon>
        <taxon>Agaricomycetes</taxon>
        <taxon>Agaricomycetidae</taxon>
        <taxon>Agaricales</taxon>
        <taxon>Agaricineae</taxon>
        <taxon>Galeropsidaceae</taxon>
        <taxon>Panaeolus</taxon>
    </lineage>
</organism>
<dbReference type="CDD" id="cd00866">
    <property type="entry name" value="PEBP_euk"/>
    <property type="match status" value="1"/>
</dbReference>
<dbReference type="PANTHER" id="PTHR11362:SF82">
    <property type="entry name" value="PHOSPHATIDYLETHANOLAMINE-BINDING PROTEIN 4"/>
    <property type="match status" value="1"/>
</dbReference>
<feature type="compositionally biased region" description="Low complexity" evidence="1">
    <location>
        <begin position="213"/>
        <end position="230"/>
    </location>
</feature>
<feature type="signal peptide" evidence="2">
    <location>
        <begin position="1"/>
        <end position="19"/>
    </location>
</feature>
<evidence type="ECO:0000313" key="4">
    <source>
        <dbReference type="Proteomes" id="UP000284842"/>
    </source>
</evidence>
<feature type="region of interest" description="Disordered" evidence="1">
    <location>
        <begin position="197"/>
        <end position="255"/>
    </location>
</feature>
<dbReference type="Proteomes" id="UP000284842">
    <property type="component" value="Unassembled WGS sequence"/>
</dbReference>
<evidence type="ECO:0000313" key="3">
    <source>
        <dbReference type="EMBL" id="PPR04058.1"/>
    </source>
</evidence>
<sequence length="284" mass="29457">MRSITIPFVLFFGLALAQSDDPFSDVTSAFNTAQIVPDVISTFSPTELVNVSFTDPTTQDMLNVDTGMMLTPDRTDSFVVALVDPDAPTPQTAMMGSQFLQFLGGDFMADPVTGILLNNSAALMEYTPPTPPSGSDPHRYIVLVYNQSTNFDTDAPSMFSSSTSQSSFDISTFAQSLGLGDPVAGNFFIVGSSNATNSATPSPPIATNPGTDTNLPGGLPTDLPTLAPTDSSFPLPTDSGTTPTVPAGGSSSATSVPSGGVLTAQTNHRLVVLGALVVICLNFL</sequence>
<accession>A0A409YLZ9</accession>
<dbReference type="InParanoid" id="A0A409YLZ9"/>
<dbReference type="InterPro" id="IPR035810">
    <property type="entry name" value="PEBP_euk"/>
</dbReference>
<reference evidence="3 4" key="1">
    <citation type="journal article" date="2018" name="Evol. Lett.">
        <title>Horizontal gene cluster transfer increased hallucinogenic mushroom diversity.</title>
        <authorList>
            <person name="Reynolds H.T."/>
            <person name="Vijayakumar V."/>
            <person name="Gluck-Thaler E."/>
            <person name="Korotkin H.B."/>
            <person name="Matheny P.B."/>
            <person name="Slot J.C."/>
        </authorList>
    </citation>
    <scope>NUCLEOTIDE SEQUENCE [LARGE SCALE GENOMIC DNA]</scope>
    <source>
        <strain evidence="3 4">2629</strain>
    </source>
</reference>
<evidence type="ECO:0000256" key="2">
    <source>
        <dbReference type="SAM" id="SignalP"/>
    </source>
</evidence>
<proteinExistence type="predicted"/>
<gene>
    <name evidence="3" type="ORF">CVT24_010633</name>
</gene>
<comment type="caution">
    <text evidence="3">The sequence shown here is derived from an EMBL/GenBank/DDBJ whole genome shotgun (WGS) entry which is preliminary data.</text>
</comment>
<protein>
    <recommendedName>
        <fullName evidence="5">PEBP-like protein</fullName>
    </recommendedName>
</protein>